<evidence type="ECO:0000259" key="2">
    <source>
        <dbReference type="SMART" id="SM00822"/>
    </source>
</evidence>
<dbReference type="Pfam" id="PF13561">
    <property type="entry name" value="adh_short_C2"/>
    <property type="match status" value="1"/>
</dbReference>
<dbReference type="InterPro" id="IPR002347">
    <property type="entry name" value="SDR_fam"/>
</dbReference>
<reference evidence="4" key="1">
    <citation type="journal article" date="2019" name="Int. J. Syst. Evol. Microbiol.">
        <title>The Global Catalogue of Microorganisms (GCM) 10K type strain sequencing project: providing services to taxonomists for standard genome sequencing and annotation.</title>
        <authorList>
            <consortium name="The Broad Institute Genomics Platform"/>
            <consortium name="The Broad Institute Genome Sequencing Center for Infectious Disease"/>
            <person name="Wu L."/>
            <person name="Ma J."/>
        </authorList>
    </citation>
    <scope>NUCLEOTIDE SEQUENCE [LARGE SCALE GENOMIC DNA]</scope>
    <source>
        <strain evidence="4">TBRC 1826</strain>
    </source>
</reference>
<dbReference type="NCBIfam" id="NF009466">
    <property type="entry name" value="PRK12826.1-2"/>
    <property type="match status" value="1"/>
</dbReference>
<accession>A0ABV8FQN4</accession>
<protein>
    <submittedName>
        <fullName evidence="3">SDR family NAD(P)-dependent oxidoreductase</fullName>
        <ecNumber evidence="3">1.1.1.-</ecNumber>
    </submittedName>
</protein>
<dbReference type="EC" id="1.1.1.-" evidence="3"/>
<keyword evidence="4" id="KW-1185">Reference proteome</keyword>
<evidence type="ECO:0000256" key="1">
    <source>
        <dbReference type="ARBA" id="ARBA00006484"/>
    </source>
</evidence>
<dbReference type="CDD" id="cd05233">
    <property type="entry name" value="SDR_c"/>
    <property type="match status" value="1"/>
</dbReference>
<gene>
    <name evidence="3" type="ORF">ACFOVU_17250</name>
</gene>
<dbReference type="EMBL" id="JBHSBH010000010">
    <property type="protein sequence ID" value="MFC3997684.1"/>
    <property type="molecule type" value="Genomic_DNA"/>
</dbReference>
<dbReference type="PRINTS" id="PR00080">
    <property type="entry name" value="SDRFAMILY"/>
</dbReference>
<dbReference type="GO" id="GO:0016491">
    <property type="term" value="F:oxidoreductase activity"/>
    <property type="evidence" value="ECO:0007669"/>
    <property type="project" value="UniProtKB-KW"/>
</dbReference>
<proteinExistence type="inferred from homology"/>
<dbReference type="Gene3D" id="3.40.50.720">
    <property type="entry name" value="NAD(P)-binding Rossmann-like Domain"/>
    <property type="match status" value="1"/>
</dbReference>
<dbReference type="InterPro" id="IPR057326">
    <property type="entry name" value="KR_dom"/>
</dbReference>
<dbReference type="Proteomes" id="UP001595847">
    <property type="component" value="Unassembled WGS sequence"/>
</dbReference>
<feature type="domain" description="Ketoreductase" evidence="2">
    <location>
        <begin position="8"/>
        <end position="190"/>
    </location>
</feature>
<comment type="similarity">
    <text evidence="1">Belongs to the short-chain dehydrogenases/reductases (SDR) family.</text>
</comment>
<evidence type="ECO:0000313" key="4">
    <source>
        <dbReference type="Proteomes" id="UP001595847"/>
    </source>
</evidence>
<dbReference type="SMART" id="SM00822">
    <property type="entry name" value="PKS_KR"/>
    <property type="match status" value="1"/>
</dbReference>
<dbReference type="PROSITE" id="PS00061">
    <property type="entry name" value="ADH_SHORT"/>
    <property type="match status" value="1"/>
</dbReference>
<dbReference type="RefSeq" id="WP_378534825.1">
    <property type="nucleotide sequence ID" value="NZ_JBHSBH010000010.1"/>
</dbReference>
<evidence type="ECO:0000313" key="3">
    <source>
        <dbReference type="EMBL" id="MFC3997684.1"/>
    </source>
</evidence>
<dbReference type="InterPro" id="IPR020904">
    <property type="entry name" value="Sc_DH/Rdtase_CS"/>
</dbReference>
<dbReference type="PRINTS" id="PR00081">
    <property type="entry name" value="GDHRDH"/>
</dbReference>
<dbReference type="PANTHER" id="PTHR42760">
    <property type="entry name" value="SHORT-CHAIN DEHYDROGENASES/REDUCTASES FAMILY MEMBER"/>
    <property type="match status" value="1"/>
</dbReference>
<sequence length="249" mass="26019">MALQITGKNALVTGGSRGIGRAIALTLARAGANVVACHRRDGDAVDSLARELKGIPGDHHVIRADVTDPAQVAHLVEECRTRLGGLDVVVNNAGVISHVPYADLPEDEWHRVIDTHLTGAFTVIQKALPLLGEGASIVNIGSRVATVGIPTRAHYTAAKAGLVGLSRSLCKELGGKGIRVNVVEPGVIETEEAAKLPPEKYAQLQARYQALTSLGRLGAPDEIGDVVLFLASDLSRYVTGATIPVDGGI</sequence>
<comment type="caution">
    <text evidence="3">The sequence shown here is derived from an EMBL/GenBank/DDBJ whole genome shotgun (WGS) entry which is preliminary data.</text>
</comment>
<keyword evidence="3" id="KW-0560">Oxidoreductase</keyword>
<dbReference type="SUPFAM" id="SSF51735">
    <property type="entry name" value="NAD(P)-binding Rossmann-fold domains"/>
    <property type="match status" value="1"/>
</dbReference>
<name>A0ABV8FQN4_9ACTN</name>
<organism evidence="3 4">
    <name type="scientific">Nocardiopsis sediminis</name>
    <dbReference type="NCBI Taxonomy" id="1778267"/>
    <lineage>
        <taxon>Bacteria</taxon>
        <taxon>Bacillati</taxon>
        <taxon>Actinomycetota</taxon>
        <taxon>Actinomycetes</taxon>
        <taxon>Streptosporangiales</taxon>
        <taxon>Nocardiopsidaceae</taxon>
        <taxon>Nocardiopsis</taxon>
    </lineage>
</organism>
<dbReference type="PANTHER" id="PTHR42760:SF40">
    <property type="entry name" value="3-OXOACYL-[ACYL-CARRIER-PROTEIN] REDUCTASE, CHLOROPLASTIC"/>
    <property type="match status" value="1"/>
</dbReference>
<dbReference type="InterPro" id="IPR036291">
    <property type="entry name" value="NAD(P)-bd_dom_sf"/>
</dbReference>